<keyword evidence="3" id="KW-1185">Reference proteome</keyword>
<sequence length="91" mass="9916">MSTSTFLSLVATVSTGTTSFGLPVVILFVDVSRVCNFSIACVLSVTVGATVVYGYDNPVPNIFFLVRERLDVVSNNTQLRQQYKQYIGSLS</sequence>
<comment type="caution">
    <text evidence="2">The sequence shown here is derived from an EMBL/GenBank/DDBJ whole genome shotgun (WGS) entry which is preliminary data.</text>
</comment>
<feature type="transmembrane region" description="Helical" evidence="1">
    <location>
        <begin position="6"/>
        <end position="29"/>
    </location>
</feature>
<gene>
    <name evidence="2" type="ORF">GIB67_008932</name>
</gene>
<keyword evidence="1" id="KW-1133">Transmembrane helix</keyword>
<dbReference type="AlphaFoldDB" id="A0A7J7LVH9"/>
<dbReference type="EMBL" id="JACGCM010001965">
    <property type="protein sequence ID" value="KAF6146646.1"/>
    <property type="molecule type" value="Genomic_DNA"/>
</dbReference>
<feature type="transmembrane region" description="Helical" evidence="1">
    <location>
        <begin position="36"/>
        <end position="55"/>
    </location>
</feature>
<evidence type="ECO:0000313" key="2">
    <source>
        <dbReference type="EMBL" id="KAF6146646.1"/>
    </source>
</evidence>
<evidence type="ECO:0000313" key="3">
    <source>
        <dbReference type="Proteomes" id="UP000541444"/>
    </source>
</evidence>
<organism evidence="2 3">
    <name type="scientific">Kingdonia uniflora</name>
    <dbReference type="NCBI Taxonomy" id="39325"/>
    <lineage>
        <taxon>Eukaryota</taxon>
        <taxon>Viridiplantae</taxon>
        <taxon>Streptophyta</taxon>
        <taxon>Embryophyta</taxon>
        <taxon>Tracheophyta</taxon>
        <taxon>Spermatophyta</taxon>
        <taxon>Magnoliopsida</taxon>
        <taxon>Ranunculales</taxon>
        <taxon>Circaeasteraceae</taxon>
        <taxon>Kingdonia</taxon>
    </lineage>
</organism>
<dbReference type="Proteomes" id="UP000541444">
    <property type="component" value="Unassembled WGS sequence"/>
</dbReference>
<accession>A0A7J7LVH9</accession>
<name>A0A7J7LVH9_9MAGN</name>
<protein>
    <submittedName>
        <fullName evidence="2">Uncharacterized protein</fullName>
    </submittedName>
</protein>
<evidence type="ECO:0000256" key="1">
    <source>
        <dbReference type="SAM" id="Phobius"/>
    </source>
</evidence>
<keyword evidence="1" id="KW-0812">Transmembrane</keyword>
<keyword evidence="1" id="KW-0472">Membrane</keyword>
<reference evidence="2 3" key="1">
    <citation type="journal article" date="2020" name="IScience">
        <title>Genome Sequencing of the Endangered Kingdonia uniflora (Circaeasteraceae, Ranunculales) Reveals Potential Mechanisms of Evolutionary Specialization.</title>
        <authorList>
            <person name="Sun Y."/>
            <person name="Deng T."/>
            <person name="Zhang A."/>
            <person name="Moore M.J."/>
            <person name="Landis J.B."/>
            <person name="Lin N."/>
            <person name="Zhang H."/>
            <person name="Zhang X."/>
            <person name="Huang J."/>
            <person name="Zhang X."/>
            <person name="Sun H."/>
            <person name="Wang H."/>
        </authorList>
    </citation>
    <scope>NUCLEOTIDE SEQUENCE [LARGE SCALE GENOMIC DNA]</scope>
    <source>
        <strain evidence="2">TB1705</strain>
        <tissue evidence="2">Leaf</tissue>
    </source>
</reference>
<proteinExistence type="predicted"/>